<dbReference type="Proteomes" id="UP001321542">
    <property type="component" value="Chromosome"/>
</dbReference>
<reference evidence="1 2" key="1">
    <citation type="journal article" date="2010" name="ChemBioChem">
        <title>Cloning and characterization of the biosynthetic gene cluster of 16-membered macrolide antibiotic FD-891: involvement of a dual functional cytochrome P450 monooxygenase catalyzing epoxidation and hydroxylation.</title>
        <authorList>
            <person name="Kudo F."/>
            <person name="Motegi A."/>
            <person name="Mizoue K."/>
            <person name="Eguchi T."/>
        </authorList>
    </citation>
    <scope>NUCLEOTIDE SEQUENCE [LARGE SCALE GENOMIC DNA]</scope>
    <source>
        <strain evidence="1 2">A-8890</strain>
    </source>
</reference>
<evidence type="ECO:0000313" key="1">
    <source>
        <dbReference type="EMBL" id="BBC30043.1"/>
    </source>
</evidence>
<dbReference type="RefSeq" id="WP_286248345.1">
    <property type="nucleotide sequence ID" value="NZ_AP018448.1"/>
</dbReference>
<sequence length="79" mass="8417">MNLAAITITSLTRNETYAAIDAAPHGAHVELAITQPDDRHAGRRYDATITGLTVTGARDLINAVHQHMDAVMETGKPPA</sequence>
<accession>A0ABN5VAY1</accession>
<dbReference type="EMBL" id="AP018448">
    <property type="protein sequence ID" value="BBC30043.1"/>
    <property type="molecule type" value="Genomic_DNA"/>
</dbReference>
<gene>
    <name evidence="1" type="ORF">SGFS_013370</name>
</gene>
<proteinExistence type="predicted"/>
<evidence type="ECO:0000313" key="2">
    <source>
        <dbReference type="Proteomes" id="UP001321542"/>
    </source>
</evidence>
<organism evidence="1 2">
    <name type="scientific">Streptomyces graminofaciens</name>
    <dbReference type="NCBI Taxonomy" id="68212"/>
    <lineage>
        <taxon>Bacteria</taxon>
        <taxon>Bacillati</taxon>
        <taxon>Actinomycetota</taxon>
        <taxon>Actinomycetes</taxon>
        <taxon>Kitasatosporales</taxon>
        <taxon>Streptomycetaceae</taxon>
        <taxon>Streptomyces</taxon>
    </lineage>
</organism>
<protein>
    <submittedName>
        <fullName evidence="1">Uncharacterized protein</fullName>
    </submittedName>
</protein>
<reference evidence="1 2" key="2">
    <citation type="journal article" date="2023" name="ChemBioChem">
        <title>Acyltransferase Domain Exchange between Two Independent Type I Polyketide Synthases in the Same Producer Strain of Macrolide Antibiotics.</title>
        <authorList>
            <person name="Kudo F."/>
            <person name="Kishikawa K."/>
            <person name="Tsuboi K."/>
            <person name="Kido T."/>
            <person name="Usui T."/>
            <person name="Hashimoto J."/>
            <person name="Shin-Ya K."/>
            <person name="Miyanaga A."/>
            <person name="Eguchi T."/>
        </authorList>
    </citation>
    <scope>NUCLEOTIDE SEQUENCE [LARGE SCALE GENOMIC DNA]</scope>
    <source>
        <strain evidence="1 2">A-8890</strain>
    </source>
</reference>
<keyword evidence="2" id="KW-1185">Reference proteome</keyword>
<name>A0ABN5VAY1_9ACTN</name>